<dbReference type="Pfam" id="PF02892">
    <property type="entry name" value="zf-BED"/>
    <property type="match status" value="1"/>
</dbReference>
<dbReference type="OrthoDB" id="1873329at2759"/>
<reference evidence="8 9" key="1">
    <citation type="journal article" date="2018" name="Mol. Plant">
        <title>The genome of Artemisia annua provides insight into the evolution of Asteraceae family and artemisinin biosynthesis.</title>
        <authorList>
            <person name="Shen Q."/>
            <person name="Zhang L."/>
            <person name="Liao Z."/>
            <person name="Wang S."/>
            <person name="Yan T."/>
            <person name="Shi P."/>
            <person name="Liu M."/>
            <person name="Fu X."/>
            <person name="Pan Q."/>
            <person name="Wang Y."/>
            <person name="Lv Z."/>
            <person name="Lu X."/>
            <person name="Zhang F."/>
            <person name="Jiang W."/>
            <person name="Ma Y."/>
            <person name="Chen M."/>
            <person name="Hao X."/>
            <person name="Li L."/>
            <person name="Tang Y."/>
            <person name="Lv G."/>
            <person name="Zhou Y."/>
            <person name="Sun X."/>
            <person name="Brodelius P.E."/>
            <person name="Rose J.K.C."/>
            <person name="Tang K."/>
        </authorList>
    </citation>
    <scope>NUCLEOTIDE SEQUENCE [LARGE SCALE GENOMIC DNA]</scope>
    <source>
        <strain evidence="9">cv. Huhao1</strain>
        <tissue evidence="8">Leaf</tissue>
    </source>
</reference>
<dbReference type="GO" id="GO:0003677">
    <property type="term" value="F:DNA binding"/>
    <property type="evidence" value="ECO:0007669"/>
    <property type="project" value="InterPro"/>
</dbReference>
<evidence type="ECO:0000256" key="2">
    <source>
        <dbReference type="ARBA" id="ARBA00022771"/>
    </source>
</evidence>
<accession>A0A2U1N3M1</accession>
<gene>
    <name evidence="8" type="ORF">CTI12_AA316120</name>
</gene>
<proteinExistence type="predicted"/>
<keyword evidence="1" id="KW-0479">Metal-binding</keyword>
<organism evidence="8 9">
    <name type="scientific">Artemisia annua</name>
    <name type="common">Sweet wormwood</name>
    <dbReference type="NCBI Taxonomy" id="35608"/>
    <lineage>
        <taxon>Eukaryota</taxon>
        <taxon>Viridiplantae</taxon>
        <taxon>Streptophyta</taxon>
        <taxon>Embryophyta</taxon>
        <taxon>Tracheophyta</taxon>
        <taxon>Spermatophyta</taxon>
        <taxon>Magnoliopsida</taxon>
        <taxon>eudicotyledons</taxon>
        <taxon>Gunneridae</taxon>
        <taxon>Pentapetalae</taxon>
        <taxon>asterids</taxon>
        <taxon>campanulids</taxon>
        <taxon>Asterales</taxon>
        <taxon>Asteraceae</taxon>
        <taxon>Asteroideae</taxon>
        <taxon>Anthemideae</taxon>
        <taxon>Artemisiinae</taxon>
        <taxon>Artemisia</taxon>
    </lineage>
</organism>
<dbReference type="Proteomes" id="UP000245207">
    <property type="component" value="Unassembled WGS sequence"/>
</dbReference>
<dbReference type="InterPro" id="IPR036236">
    <property type="entry name" value="Znf_C2H2_sf"/>
</dbReference>
<sequence length="293" mass="33792">MHAGDDLEDASSSTTSNLYSRVWQYFTIITLEPDGVKRAACNSCNKVLKVHGTSNIRRHILSCFKVDLSNKADWDAPPPKRICLDQAKYKEKLAISIIKHNYSFNYVEHEGTRDLHKFLHPDAKPISRNNVKKHEGTRDLHKFLHPDAKPISRNNVKKDQVQEARIRVYDIEDDLAGFETFQSQYKKPKAQKLQLDQYLDEPRLDKNQKIDVLQFWKGNQVRNWFLFQTNISRKMSKTDLTSQLVSVREQRAECGMLLADTMNSQNELVRLGVVTELVRLGECLLGSCVIYGV</sequence>
<evidence type="ECO:0000256" key="4">
    <source>
        <dbReference type="ARBA" id="ARBA00023015"/>
    </source>
</evidence>
<keyword evidence="5" id="KW-0804">Transcription</keyword>
<evidence type="ECO:0000313" key="9">
    <source>
        <dbReference type="Proteomes" id="UP000245207"/>
    </source>
</evidence>
<dbReference type="PANTHER" id="PTHR46481:SF6">
    <property type="entry name" value="ZINC FINGER BED DOMAIN-CONTAINING PROTEIN RICESLEEPER 2-LIKE"/>
    <property type="match status" value="1"/>
</dbReference>
<keyword evidence="9" id="KW-1185">Reference proteome</keyword>
<evidence type="ECO:0000256" key="3">
    <source>
        <dbReference type="ARBA" id="ARBA00022833"/>
    </source>
</evidence>
<protein>
    <submittedName>
        <fullName evidence="8">Zinc finger, BED-type, Ribonuclease H-like domain protein</fullName>
    </submittedName>
</protein>
<dbReference type="InterPro" id="IPR052035">
    <property type="entry name" value="ZnF_BED_domain_contain"/>
</dbReference>
<evidence type="ECO:0000256" key="5">
    <source>
        <dbReference type="ARBA" id="ARBA00023163"/>
    </source>
</evidence>
<keyword evidence="2 6" id="KW-0863">Zinc-finger</keyword>
<dbReference type="PANTHER" id="PTHR46481">
    <property type="entry name" value="ZINC FINGER BED DOMAIN-CONTAINING PROTEIN 4"/>
    <property type="match status" value="1"/>
</dbReference>
<dbReference type="GO" id="GO:0008270">
    <property type="term" value="F:zinc ion binding"/>
    <property type="evidence" value="ECO:0007669"/>
    <property type="project" value="UniProtKB-KW"/>
</dbReference>
<comment type="caution">
    <text evidence="8">The sequence shown here is derived from an EMBL/GenBank/DDBJ whole genome shotgun (WGS) entry which is preliminary data.</text>
</comment>
<dbReference type="SMART" id="SM00614">
    <property type="entry name" value="ZnF_BED"/>
    <property type="match status" value="1"/>
</dbReference>
<dbReference type="SUPFAM" id="SSF57667">
    <property type="entry name" value="beta-beta-alpha zinc fingers"/>
    <property type="match status" value="1"/>
</dbReference>
<evidence type="ECO:0000256" key="6">
    <source>
        <dbReference type="PROSITE-ProRule" id="PRU00027"/>
    </source>
</evidence>
<keyword evidence="3" id="KW-0862">Zinc</keyword>
<feature type="domain" description="BED-type" evidence="7">
    <location>
        <begin position="17"/>
        <end position="71"/>
    </location>
</feature>
<evidence type="ECO:0000259" key="7">
    <source>
        <dbReference type="PROSITE" id="PS50808"/>
    </source>
</evidence>
<dbReference type="AlphaFoldDB" id="A0A2U1N3M1"/>
<evidence type="ECO:0000313" key="8">
    <source>
        <dbReference type="EMBL" id="PWA68089.1"/>
    </source>
</evidence>
<dbReference type="EMBL" id="PKPP01003708">
    <property type="protein sequence ID" value="PWA68089.1"/>
    <property type="molecule type" value="Genomic_DNA"/>
</dbReference>
<name>A0A2U1N3M1_ARTAN</name>
<evidence type="ECO:0000256" key="1">
    <source>
        <dbReference type="ARBA" id="ARBA00022723"/>
    </source>
</evidence>
<dbReference type="PROSITE" id="PS50808">
    <property type="entry name" value="ZF_BED"/>
    <property type="match status" value="1"/>
</dbReference>
<keyword evidence="4" id="KW-0805">Transcription regulation</keyword>
<dbReference type="InterPro" id="IPR003656">
    <property type="entry name" value="Znf_BED"/>
</dbReference>